<sequence length="153" mass="18437">MDLIHDEDRKRRLRILEERIQDPRSKGNIDSLLDTVQALHTDCDHPAIKKLKNVEVYLNRYDDFASDIINLRMKTDDFEHIKVIGRGAFGKVQLVRHKYTRQVYAMKRLCKADLIKRSDSAFFWEERHIMAHAKSEWIVQLHLRFKMRNIYTW</sequence>
<dbReference type="GO" id="GO:0000281">
    <property type="term" value="P:mitotic cytokinesis"/>
    <property type="evidence" value="ECO:0007669"/>
    <property type="project" value="TreeGrafter"/>
</dbReference>
<evidence type="ECO:0000313" key="4">
    <source>
        <dbReference type="Proteomes" id="UP001162162"/>
    </source>
</evidence>
<feature type="binding site" evidence="1">
    <location>
        <position position="107"/>
    </location>
    <ligand>
        <name>ATP</name>
        <dbReference type="ChEBI" id="CHEBI:30616"/>
    </ligand>
</feature>
<keyword evidence="1" id="KW-0067">ATP-binding</keyword>
<gene>
    <name evidence="3" type="ORF">NQ318_007450</name>
</gene>
<protein>
    <recommendedName>
        <fullName evidence="2">Protein kinase domain-containing protein</fullName>
    </recommendedName>
</protein>
<dbReference type="PROSITE" id="PS50011">
    <property type="entry name" value="PROTEIN_KINASE_DOM"/>
    <property type="match status" value="1"/>
</dbReference>
<dbReference type="EMBL" id="JAPWTK010000071">
    <property type="protein sequence ID" value="KAJ8952282.1"/>
    <property type="molecule type" value="Genomic_DNA"/>
</dbReference>
<evidence type="ECO:0000256" key="1">
    <source>
        <dbReference type="PROSITE-ProRule" id="PRU10141"/>
    </source>
</evidence>
<evidence type="ECO:0000313" key="3">
    <source>
        <dbReference type="EMBL" id="KAJ8952282.1"/>
    </source>
</evidence>
<keyword evidence="4" id="KW-1185">Reference proteome</keyword>
<dbReference type="InterPro" id="IPR017441">
    <property type="entry name" value="Protein_kinase_ATP_BS"/>
</dbReference>
<evidence type="ECO:0000259" key="2">
    <source>
        <dbReference type="PROSITE" id="PS50011"/>
    </source>
</evidence>
<keyword evidence="1" id="KW-0547">Nucleotide-binding</keyword>
<dbReference type="GO" id="GO:0005856">
    <property type="term" value="C:cytoskeleton"/>
    <property type="evidence" value="ECO:0007669"/>
    <property type="project" value="TreeGrafter"/>
</dbReference>
<dbReference type="GO" id="GO:0005524">
    <property type="term" value="F:ATP binding"/>
    <property type="evidence" value="ECO:0007669"/>
    <property type="project" value="UniProtKB-UniRule"/>
</dbReference>
<dbReference type="PANTHER" id="PTHR22988:SF73">
    <property type="entry name" value="RHO-ASSOCIATED PROTEIN KINASE"/>
    <property type="match status" value="1"/>
</dbReference>
<dbReference type="PROSITE" id="PS00107">
    <property type="entry name" value="PROTEIN_KINASE_ATP"/>
    <property type="match status" value="1"/>
</dbReference>
<reference evidence="3" key="1">
    <citation type="journal article" date="2023" name="Insect Mol. Biol.">
        <title>Genome sequencing provides insights into the evolution of gene families encoding plant cell wall-degrading enzymes in longhorned beetles.</title>
        <authorList>
            <person name="Shin N.R."/>
            <person name="Okamura Y."/>
            <person name="Kirsch R."/>
            <person name="Pauchet Y."/>
        </authorList>
    </citation>
    <scope>NUCLEOTIDE SEQUENCE</scope>
    <source>
        <strain evidence="3">AMC_N1</strain>
    </source>
</reference>
<dbReference type="PANTHER" id="PTHR22988">
    <property type="entry name" value="MYOTONIC DYSTROPHY S/T KINASE-RELATED"/>
    <property type="match status" value="1"/>
</dbReference>
<dbReference type="Gene3D" id="3.30.200.20">
    <property type="entry name" value="Phosphorylase Kinase, domain 1"/>
    <property type="match status" value="1"/>
</dbReference>
<proteinExistence type="predicted"/>
<dbReference type="GO" id="GO:1901888">
    <property type="term" value="P:regulation of cell junction assembly"/>
    <property type="evidence" value="ECO:0007669"/>
    <property type="project" value="TreeGrafter"/>
</dbReference>
<dbReference type="SUPFAM" id="SSF56112">
    <property type="entry name" value="Protein kinase-like (PK-like)"/>
    <property type="match status" value="1"/>
</dbReference>
<dbReference type="GO" id="GO:0031032">
    <property type="term" value="P:actomyosin structure organization"/>
    <property type="evidence" value="ECO:0007669"/>
    <property type="project" value="TreeGrafter"/>
</dbReference>
<dbReference type="GO" id="GO:0005737">
    <property type="term" value="C:cytoplasm"/>
    <property type="evidence" value="ECO:0007669"/>
    <property type="project" value="TreeGrafter"/>
</dbReference>
<dbReference type="InterPro" id="IPR011009">
    <property type="entry name" value="Kinase-like_dom_sf"/>
</dbReference>
<dbReference type="AlphaFoldDB" id="A0AAV8YMW0"/>
<dbReference type="InterPro" id="IPR000719">
    <property type="entry name" value="Prot_kinase_dom"/>
</dbReference>
<dbReference type="Pfam" id="PF00069">
    <property type="entry name" value="Pkinase"/>
    <property type="match status" value="1"/>
</dbReference>
<dbReference type="GO" id="GO:0072518">
    <property type="term" value="F:Rho-dependent protein serine/threonine kinase activity"/>
    <property type="evidence" value="ECO:0007669"/>
    <property type="project" value="TreeGrafter"/>
</dbReference>
<accession>A0AAV8YMW0</accession>
<dbReference type="InterPro" id="IPR050839">
    <property type="entry name" value="Rho-assoc_Ser/Thr_Kinase"/>
</dbReference>
<dbReference type="GO" id="GO:0030866">
    <property type="term" value="P:cortical actin cytoskeleton organization"/>
    <property type="evidence" value="ECO:0007669"/>
    <property type="project" value="TreeGrafter"/>
</dbReference>
<dbReference type="Proteomes" id="UP001162162">
    <property type="component" value="Unassembled WGS sequence"/>
</dbReference>
<name>A0AAV8YMW0_9CUCU</name>
<comment type="caution">
    <text evidence="3">The sequence shown here is derived from an EMBL/GenBank/DDBJ whole genome shotgun (WGS) entry which is preliminary data.</text>
</comment>
<organism evidence="3 4">
    <name type="scientific">Aromia moschata</name>
    <dbReference type="NCBI Taxonomy" id="1265417"/>
    <lineage>
        <taxon>Eukaryota</taxon>
        <taxon>Metazoa</taxon>
        <taxon>Ecdysozoa</taxon>
        <taxon>Arthropoda</taxon>
        <taxon>Hexapoda</taxon>
        <taxon>Insecta</taxon>
        <taxon>Pterygota</taxon>
        <taxon>Neoptera</taxon>
        <taxon>Endopterygota</taxon>
        <taxon>Coleoptera</taxon>
        <taxon>Polyphaga</taxon>
        <taxon>Cucujiformia</taxon>
        <taxon>Chrysomeloidea</taxon>
        <taxon>Cerambycidae</taxon>
        <taxon>Cerambycinae</taxon>
        <taxon>Callichromatini</taxon>
        <taxon>Aromia</taxon>
    </lineage>
</organism>
<feature type="domain" description="Protein kinase" evidence="2">
    <location>
        <begin position="78"/>
        <end position="153"/>
    </location>
</feature>
<dbReference type="GO" id="GO:0007266">
    <property type="term" value="P:Rho protein signal transduction"/>
    <property type="evidence" value="ECO:0007669"/>
    <property type="project" value="TreeGrafter"/>
</dbReference>
<dbReference type="GO" id="GO:0048598">
    <property type="term" value="P:embryonic morphogenesis"/>
    <property type="evidence" value="ECO:0007669"/>
    <property type="project" value="TreeGrafter"/>
</dbReference>